<dbReference type="Proteomes" id="UP000562464">
    <property type="component" value="Unassembled WGS sequence"/>
</dbReference>
<dbReference type="AlphaFoldDB" id="A0A841CBE3"/>
<feature type="transmembrane region" description="Helical" evidence="1">
    <location>
        <begin position="12"/>
        <end position="31"/>
    </location>
</feature>
<evidence type="ECO:0000313" key="2">
    <source>
        <dbReference type="EMBL" id="MBB5888709.1"/>
    </source>
</evidence>
<feature type="transmembrane region" description="Helical" evidence="1">
    <location>
        <begin position="112"/>
        <end position="130"/>
    </location>
</feature>
<evidence type="ECO:0000256" key="1">
    <source>
        <dbReference type="SAM" id="Phobius"/>
    </source>
</evidence>
<evidence type="ECO:0000313" key="3">
    <source>
        <dbReference type="Proteomes" id="UP000562464"/>
    </source>
</evidence>
<reference evidence="2 3" key="1">
    <citation type="submission" date="2020-08" db="EMBL/GenBank/DDBJ databases">
        <title>Genomic Encyclopedia of Type Strains, Phase IV (KMG-IV): sequencing the most valuable type-strain genomes for metagenomic binning, comparative biology and taxonomic classification.</title>
        <authorList>
            <person name="Goeker M."/>
        </authorList>
    </citation>
    <scope>NUCLEOTIDE SEQUENCE [LARGE SCALE GENOMIC DNA]</scope>
    <source>
        <strain evidence="2 3">DSM 14925</strain>
    </source>
</reference>
<name>A0A841CBE3_9LACT</name>
<gene>
    <name evidence="2" type="ORF">HNQ37_001622</name>
</gene>
<keyword evidence="1" id="KW-0472">Membrane</keyword>
<keyword evidence="1" id="KW-0812">Transmembrane</keyword>
<dbReference type="RefSeq" id="WP_183541045.1">
    <property type="nucleotide sequence ID" value="NZ_DASWOY010000009.1"/>
</dbReference>
<proteinExistence type="predicted"/>
<protein>
    <recommendedName>
        <fullName evidence="4">DUF3592 domain-containing protein</fullName>
    </recommendedName>
</protein>
<comment type="caution">
    <text evidence="2">The sequence shown here is derived from an EMBL/GenBank/DDBJ whole genome shotgun (WGS) entry which is preliminary data.</text>
</comment>
<evidence type="ECO:0008006" key="4">
    <source>
        <dbReference type="Google" id="ProtNLM"/>
    </source>
</evidence>
<sequence>MKTIAKNWQLALRIILILVAVAMIIVGFFQLNSYYRDEKTQKTAITATIVKNSQDNDEQLLHYKFLGEAYTVAPRDKFIHSYGKVGNEIEIFVQNSNPSKAFFQKHAKGEETLGAIFLGWGLLLILIAWLERRLLGILKRAEKFEIN</sequence>
<accession>A0A841CBE3</accession>
<keyword evidence="1" id="KW-1133">Transmembrane helix</keyword>
<keyword evidence="3" id="KW-1185">Reference proteome</keyword>
<dbReference type="EMBL" id="JACHHV010000042">
    <property type="protein sequence ID" value="MBB5888709.1"/>
    <property type="molecule type" value="Genomic_DNA"/>
</dbReference>
<organism evidence="2 3">
    <name type="scientific">Lactovum miscens</name>
    <dbReference type="NCBI Taxonomy" id="190387"/>
    <lineage>
        <taxon>Bacteria</taxon>
        <taxon>Bacillati</taxon>
        <taxon>Bacillota</taxon>
        <taxon>Bacilli</taxon>
        <taxon>Lactobacillales</taxon>
        <taxon>Streptococcaceae</taxon>
        <taxon>Lactovum</taxon>
    </lineage>
</organism>